<dbReference type="SUPFAM" id="SSF55729">
    <property type="entry name" value="Acyl-CoA N-acyltransferases (Nat)"/>
    <property type="match status" value="1"/>
</dbReference>
<dbReference type="PANTHER" id="PTHR43415:SF3">
    <property type="entry name" value="GNAT-FAMILY ACETYLTRANSFERASE"/>
    <property type="match status" value="1"/>
</dbReference>
<evidence type="ECO:0000313" key="3">
    <source>
        <dbReference type="Proteomes" id="UP001317322"/>
    </source>
</evidence>
<organism evidence="2 3">
    <name type="scientific">Cellulomonas wangsupingiae</name>
    <dbReference type="NCBI Taxonomy" id="2968085"/>
    <lineage>
        <taxon>Bacteria</taxon>
        <taxon>Bacillati</taxon>
        <taxon>Actinomycetota</taxon>
        <taxon>Actinomycetes</taxon>
        <taxon>Micrococcales</taxon>
        <taxon>Cellulomonadaceae</taxon>
        <taxon>Cellulomonas</taxon>
    </lineage>
</organism>
<name>A0ABY5K9X9_9CELL</name>
<dbReference type="Gene3D" id="3.40.630.30">
    <property type="match status" value="1"/>
</dbReference>
<dbReference type="EMBL" id="CP101989">
    <property type="protein sequence ID" value="UUI66221.1"/>
    <property type="molecule type" value="Genomic_DNA"/>
</dbReference>
<gene>
    <name evidence="2" type="ORF">NP075_05755</name>
</gene>
<sequence>MQKPTLQGEMIILRPIRADDADAMWDMLDDAEGNRLTGTTSVFTRDEVDAWCASREAAHGRYDFAVTANGDDEYRGEIVLNDLDEDVRSAGLRLSMRPAYRGRGYGTEAIELVLGFAFDGLGLHRVELDVLSINTRAMSLYENIGFRVEGRRRDAYRDGAGWCDSLVMSMLEDEYRAGRVGS</sequence>
<proteinExistence type="predicted"/>
<dbReference type="CDD" id="cd04301">
    <property type="entry name" value="NAT_SF"/>
    <property type="match status" value="1"/>
</dbReference>
<protein>
    <submittedName>
        <fullName evidence="2">GNAT family N-acetyltransferase</fullName>
    </submittedName>
</protein>
<dbReference type="Pfam" id="PF13302">
    <property type="entry name" value="Acetyltransf_3"/>
    <property type="match status" value="1"/>
</dbReference>
<evidence type="ECO:0000313" key="2">
    <source>
        <dbReference type="EMBL" id="UUI66221.1"/>
    </source>
</evidence>
<dbReference type="InterPro" id="IPR016181">
    <property type="entry name" value="Acyl_CoA_acyltransferase"/>
</dbReference>
<accession>A0ABY5K9X9</accession>
<keyword evidence="3" id="KW-1185">Reference proteome</keyword>
<dbReference type="Proteomes" id="UP001317322">
    <property type="component" value="Chromosome"/>
</dbReference>
<dbReference type="InterPro" id="IPR000182">
    <property type="entry name" value="GNAT_dom"/>
</dbReference>
<dbReference type="PROSITE" id="PS51186">
    <property type="entry name" value="GNAT"/>
    <property type="match status" value="1"/>
</dbReference>
<evidence type="ECO:0000259" key="1">
    <source>
        <dbReference type="PROSITE" id="PS51186"/>
    </source>
</evidence>
<reference evidence="2 3" key="1">
    <citation type="submission" date="2022-07" db="EMBL/GenBank/DDBJ databases">
        <title>Novel species in genus cellulomonas.</title>
        <authorList>
            <person name="Ye L."/>
        </authorList>
    </citation>
    <scope>NUCLEOTIDE SEQUENCE [LARGE SCALE GENOMIC DNA]</scope>
    <source>
        <strain evidence="3">zg-Y908</strain>
    </source>
</reference>
<dbReference type="RefSeq" id="WP_227564604.1">
    <property type="nucleotide sequence ID" value="NZ_CP101989.1"/>
</dbReference>
<dbReference type="PANTHER" id="PTHR43415">
    <property type="entry name" value="SPERMIDINE N(1)-ACETYLTRANSFERASE"/>
    <property type="match status" value="1"/>
</dbReference>
<feature type="domain" description="N-acetyltransferase" evidence="1">
    <location>
        <begin position="11"/>
        <end position="173"/>
    </location>
</feature>